<dbReference type="AlphaFoldDB" id="A0A0B6ZS51"/>
<gene>
    <name evidence="1" type="primary">ORF78377</name>
</gene>
<proteinExistence type="predicted"/>
<evidence type="ECO:0000313" key="1">
    <source>
        <dbReference type="EMBL" id="CEK71439.1"/>
    </source>
</evidence>
<sequence length="64" mass="7300">MQTSVFQLLTNVLSWSSLIVMKLPSQSKHIGKAPGIKQNFICKMNLARRVREEVLKDGPIHRQP</sequence>
<organism evidence="1">
    <name type="scientific">Arion vulgaris</name>
    <dbReference type="NCBI Taxonomy" id="1028688"/>
    <lineage>
        <taxon>Eukaryota</taxon>
        <taxon>Metazoa</taxon>
        <taxon>Spiralia</taxon>
        <taxon>Lophotrochozoa</taxon>
        <taxon>Mollusca</taxon>
        <taxon>Gastropoda</taxon>
        <taxon>Heterobranchia</taxon>
        <taxon>Euthyneura</taxon>
        <taxon>Panpulmonata</taxon>
        <taxon>Eupulmonata</taxon>
        <taxon>Stylommatophora</taxon>
        <taxon>Helicina</taxon>
        <taxon>Arionoidea</taxon>
        <taxon>Arionidae</taxon>
        <taxon>Arion</taxon>
    </lineage>
</organism>
<accession>A0A0B6ZS51</accession>
<protein>
    <submittedName>
        <fullName evidence="1">Uncharacterized protein</fullName>
    </submittedName>
</protein>
<name>A0A0B6ZS51_9EUPU</name>
<dbReference type="EMBL" id="HACG01024574">
    <property type="protein sequence ID" value="CEK71439.1"/>
    <property type="molecule type" value="Transcribed_RNA"/>
</dbReference>
<reference evidence="1" key="1">
    <citation type="submission" date="2014-12" db="EMBL/GenBank/DDBJ databases">
        <title>Insight into the proteome of Arion vulgaris.</title>
        <authorList>
            <person name="Aradska J."/>
            <person name="Bulat T."/>
            <person name="Smidak R."/>
            <person name="Sarate P."/>
            <person name="Gangsoo J."/>
            <person name="Sialana F."/>
            <person name="Bilban M."/>
            <person name="Lubec G."/>
        </authorList>
    </citation>
    <scope>NUCLEOTIDE SEQUENCE</scope>
    <source>
        <tissue evidence="1">Skin</tissue>
    </source>
</reference>